<keyword evidence="6 7" id="KW-0472">Membrane</keyword>
<gene>
    <name evidence="9" type="ORF">DW322_07580</name>
</gene>
<reference evidence="9 10" key="1">
    <citation type="submission" date="2018-07" db="EMBL/GenBank/DDBJ databases">
        <title>Genome sequence of Rhodococcus rhodnii ATCC 35071 from Rhodnius prolixus.</title>
        <authorList>
            <person name="Patel V."/>
            <person name="Vogel K.J."/>
        </authorList>
    </citation>
    <scope>NUCLEOTIDE SEQUENCE [LARGE SCALE GENOMIC DNA]</scope>
    <source>
        <strain evidence="9 10">ATCC 35071</strain>
    </source>
</reference>
<evidence type="ECO:0000313" key="9">
    <source>
        <dbReference type="EMBL" id="TXG90101.1"/>
    </source>
</evidence>
<feature type="transmembrane region" description="Helical" evidence="7">
    <location>
        <begin position="70"/>
        <end position="89"/>
    </location>
</feature>
<evidence type="ECO:0000256" key="4">
    <source>
        <dbReference type="ARBA" id="ARBA00022692"/>
    </source>
</evidence>
<keyword evidence="5 7" id="KW-1133">Transmembrane helix</keyword>
<dbReference type="GO" id="GO:0016780">
    <property type="term" value="F:phosphotransferase activity, for other substituted phosphate groups"/>
    <property type="evidence" value="ECO:0007669"/>
    <property type="project" value="TreeGrafter"/>
</dbReference>
<evidence type="ECO:0000256" key="7">
    <source>
        <dbReference type="SAM" id="Phobius"/>
    </source>
</evidence>
<comment type="subcellular location">
    <subcellularLocation>
        <location evidence="1">Membrane</location>
        <topology evidence="1">Multi-pass membrane protein</topology>
    </subcellularLocation>
</comment>
<comment type="caution">
    <text evidence="9">The sequence shown here is derived from an EMBL/GenBank/DDBJ whole genome shotgun (WGS) entry which is preliminary data.</text>
</comment>
<dbReference type="Pfam" id="PF02397">
    <property type="entry name" value="Bac_transf"/>
    <property type="match status" value="1"/>
</dbReference>
<evidence type="ECO:0000256" key="5">
    <source>
        <dbReference type="ARBA" id="ARBA00022989"/>
    </source>
</evidence>
<dbReference type="InterPro" id="IPR003362">
    <property type="entry name" value="Bact_transf"/>
</dbReference>
<feature type="transmembrane region" description="Helical" evidence="7">
    <location>
        <begin position="136"/>
        <end position="154"/>
    </location>
</feature>
<dbReference type="Proteomes" id="UP000471120">
    <property type="component" value="Unassembled WGS sequence"/>
</dbReference>
<feature type="transmembrane region" description="Helical" evidence="7">
    <location>
        <begin position="110"/>
        <end position="130"/>
    </location>
</feature>
<feature type="transmembrane region" description="Helical" evidence="7">
    <location>
        <begin position="38"/>
        <end position="58"/>
    </location>
</feature>
<dbReference type="PANTHER" id="PTHR30576">
    <property type="entry name" value="COLANIC BIOSYNTHESIS UDP-GLUCOSE LIPID CARRIER TRANSFERASE"/>
    <property type="match status" value="1"/>
</dbReference>
<evidence type="ECO:0000256" key="3">
    <source>
        <dbReference type="ARBA" id="ARBA00022679"/>
    </source>
</evidence>
<dbReference type="PANTHER" id="PTHR30576:SF10">
    <property type="entry name" value="SLL5057 PROTEIN"/>
    <property type="match status" value="1"/>
</dbReference>
<protein>
    <submittedName>
        <fullName evidence="9">Sugar transferase</fullName>
    </submittedName>
</protein>
<accession>A0A6P2CEG4</accession>
<feature type="transmembrane region" description="Helical" evidence="7">
    <location>
        <begin position="313"/>
        <end position="334"/>
    </location>
</feature>
<evidence type="ECO:0000313" key="10">
    <source>
        <dbReference type="Proteomes" id="UP000471120"/>
    </source>
</evidence>
<evidence type="ECO:0000256" key="2">
    <source>
        <dbReference type="ARBA" id="ARBA00006464"/>
    </source>
</evidence>
<proteinExistence type="inferred from homology"/>
<feature type="domain" description="Bacterial sugar transferase" evidence="8">
    <location>
        <begin position="308"/>
        <end position="496"/>
    </location>
</feature>
<dbReference type="GO" id="GO:0016020">
    <property type="term" value="C:membrane"/>
    <property type="evidence" value="ECO:0007669"/>
    <property type="project" value="UniProtKB-SubCell"/>
</dbReference>
<dbReference type="NCBIfam" id="TIGR03025">
    <property type="entry name" value="EPS_sugtrans"/>
    <property type="match status" value="1"/>
</dbReference>
<keyword evidence="3 9" id="KW-0808">Transferase</keyword>
<evidence type="ECO:0000256" key="1">
    <source>
        <dbReference type="ARBA" id="ARBA00004141"/>
    </source>
</evidence>
<comment type="similarity">
    <text evidence="2">Belongs to the bacterial sugar transferase family.</text>
</comment>
<dbReference type="EMBL" id="QRCM01000001">
    <property type="protein sequence ID" value="TXG90101.1"/>
    <property type="molecule type" value="Genomic_DNA"/>
</dbReference>
<keyword evidence="4 7" id="KW-0812">Transmembrane</keyword>
<dbReference type="AlphaFoldDB" id="A0A6P2CEG4"/>
<dbReference type="InterPro" id="IPR017475">
    <property type="entry name" value="EPS_sugar_tfrase"/>
</dbReference>
<evidence type="ECO:0000259" key="8">
    <source>
        <dbReference type="Pfam" id="PF02397"/>
    </source>
</evidence>
<evidence type="ECO:0000256" key="6">
    <source>
        <dbReference type="ARBA" id="ARBA00023136"/>
    </source>
</evidence>
<name>A0A6P2CEG4_9NOCA</name>
<sequence length="502" mass="55088">MPQPRRANDDPMTTPSLGIVRVPVRRTEHPRRTLARRLFAADAACVLISCLVGVHLRFGNEQWTGALGDARIAYPALGIAIASVWIAILRSRRVADPWIIGAGVSEYRRLFGAAGILLAVVAVVQLVSGVTIARGMLLVSVTAGLLGCLAAHRISGRILRRRWRHGTALARTLLVAPPGRRDEICRSVDAGPPVGYAVVGAFDAGVLTVPCHTGPHDGRWTRLDHVRSVPDAARELDADIVVLADAAGLEAGEFRDLTWDLHEHGVELSVEPAVVDVSLGRMGLDQIGRISLLRIGDPTYTGAVRASKRVFDIVVAGVLLVTLSPLLAVVAGLIKLHDRGPVMYRPYRVGMGGNTFRMWKFRSMVPDAENMLSQVRVDRGRTDREFFKVAEDPRITRIGRILRRTSVDELPQLLNVLRGDMSIVGPRPMDLGEGARYRNFVERRVRVRPGITGLWQVSGRSDTDDDERVRLDLVYVENWSMAADLAILVKTVGTVLRRDGAY</sequence>
<organism evidence="9 10">
    <name type="scientific">Rhodococcus rhodnii</name>
    <dbReference type="NCBI Taxonomy" id="38312"/>
    <lineage>
        <taxon>Bacteria</taxon>
        <taxon>Bacillati</taxon>
        <taxon>Actinomycetota</taxon>
        <taxon>Actinomycetes</taxon>
        <taxon>Mycobacteriales</taxon>
        <taxon>Nocardiaceae</taxon>
        <taxon>Rhodococcus</taxon>
    </lineage>
</organism>